<proteinExistence type="predicted"/>
<feature type="region of interest" description="Disordered" evidence="1">
    <location>
        <begin position="29"/>
        <end position="50"/>
    </location>
</feature>
<name>A0ABQ9TZH7_SAGOE</name>
<keyword evidence="3" id="KW-1185">Reference proteome</keyword>
<protein>
    <submittedName>
        <fullName evidence="2">Uncharacterized protein</fullName>
    </submittedName>
</protein>
<comment type="caution">
    <text evidence="2">The sequence shown here is derived from an EMBL/GenBank/DDBJ whole genome shotgun (WGS) entry which is preliminary data.</text>
</comment>
<gene>
    <name evidence="2" type="ORF">P7K49_032606</name>
</gene>
<evidence type="ECO:0000313" key="3">
    <source>
        <dbReference type="Proteomes" id="UP001266305"/>
    </source>
</evidence>
<organism evidence="2 3">
    <name type="scientific">Saguinus oedipus</name>
    <name type="common">Cotton-top tamarin</name>
    <name type="synonym">Oedipomidas oedipus</name>
    <dbReference type="NCBI Taxonomy" id="9490"/>
    <lineage>
        <taxon>Eukaryota</taxon>
        <taxon>Metazoa</taxon>
        <taxon>Chordata</taxon>
        <taxon>Craniata</taxon>
        <taxon>Vertebrata</taxon>
        <taxon>Euteleostomi</taxon>
        <taxon>Mammalia</taxon>
        <taxon>Eutheria</taxon>
        <taxon>Euarchontoglires</taxon>
        <taxon>Primates</taxon>
        <taxon>Haplorrhini</taxon>
        <taxon>Platyrrhini</taxon>
        <taxon>Cebidae</taxon>
        <taxon>Callitrichinae</taxon>
        <taxon>Saguinus</taxon>
    </lineage>
</organism>
<reference evidence="2 3" key="1">
    <citation type="submission" date="2023-05" db="EMBL/GenBank/DDBJ databases">
        <title>B98-5 Cell Line De Novo Hybrid Assembly: An Optical Mapping Approach.</title>
        <authorList>
            <person name="Kananen K."/>
            <person name="Auerbach J.A."/>
            <person name="Kautto E."/>
            <person name="Blachly J.S."/>
        </authorList>
    </citation>
    <scope>NUCLEOTIDE SEQUENCE [LARGE SCALE GENOMIC DNA]</scope>
    <source>
        <strain evidence="2">B95-8</strain>
        <tissue evidence="2">Cell line</tissue>
    </source>
</reference>
<dbReference type="EMBL" id="JASSZA010000018">
    <property type="protein sequence ID" value="KAK2089940.1"/>
    <property type="molecule type" value="Genomic_DNA"/>
</dbReference>
<evidence type="ECO:0000256" key="1">
    <source>
        <dbReference type="SAM" id="MobiDB-lite"/>
    </source>
</evidence>
<sequence length="94" mass="9806">MACLMAAFSVGTAMSRKHTKTRTLDLTAFPGARPLGADPGHPIEAPGSNRRSRLSARATWSLGMPLALAGNADKVVGPGVGRGQRAALQVDQWP</sequence>
<dbReference type="Proteomes" id="UP001266305">
    <property type="component" value="Unassembled WGS sequence"/>
</dbReference>
<evidence type="ECO:0000313" key="2">
    <source>
        <dbReference type="EMBL" id="KAK2089940.1"/>
    </source>
</evidence>
<accession>A0ABQ9TZH7</accession>